<feature type="domain" description="C2" evidence="1">
    <location>
        <begin position="35"/>
        <end position="153"/>
    </location>
</feature>
<dbReference type="Gene3D" id="2.60.40.150">
    <property type="entry name" value="C2 domain"/>
    <property type="match status" value="1"/>
</dbReference>
<dbReference type="OrthoDB" id="73919at2759"/>
<dbReference type="SMART" id="SM00239">
    <property type="entry name" value="C2"/>
    <property type="match status" value="1"/>
</dbReference>
<comment type="caution">
    <text evidence="2">The sequence shown here is derived from an EMBL/GenBank/DDBJ whole genome shotgun (WGS) entry which is preliminary data.</text>
</comment>
<evidence type="ECO:0000313" key="3">
    <source>
        <dbReference type="Proteomes" id="UP000518752"/>
    </source>
</evidence>
<dbReference type="EMBL" id="JAACJN010000120">
    <property type="protein sequence ID" value="KAF5370551.1"/>
    <property type="molecule type" value="Genomic_DNA"/>
</dbReference>
<accession>A0A8H5LV84</accession>
<dbReference type="InterPro" id="IPR000008">
    <property type="entry name" value="C2_dom"/>
</dbReference>
<organism evidence="2 3">
    <name type="scientific">Collybiopsis confluens</name>
    <dbReference type="NCBI Taxonomy" id="2823264"/>
    <lineage>
        <taxon>Eukaryota</taxon>
        <taxon>Fungi</taxon>
        <taxon>Dikarya</taxon>
        <taxon>Basidiomycota</taxon>
        <taxon>Agaricomycotina</taxon>
        <taxon>Agaricomycetes</taxon>
        <taxon>Agaricomycetidae</taxon>
        <taxon>Agaricales</taxon>
        <taxon>Marasmiineae</taxon>
        <taxon>Omphalotaceae</taxon>
        <taxon>Collybiopsis</taxon>
    </lineage>
</organism>
<dbReference type="PROSITE" id="PS50004">
    <property type="entry name" value="C2"/>
    <property type="match status" value="1"/>
</dbReference>
<dbReference type="AlphaFoldDB" id="A0A8H5LV84"/>
<evidence type="ECO:0000259" key="1">
    <source>
        <dbReference type="PROSITE" id="PS50004"/>
    </source>
</evidence>
<proteinExistence type="predicted"/>
<sequence length="496" mass="54906">MSGASTNPISLTGFVDKVSGAVQKAKSHLHDNAHDLAKVAKTKEEAKLSGPCVDLSIKFVSAAGLPKMDVVGSADPYFVAQIDHRVSMVSTVKTQSLNPNWDELWRVKNVPETAELSVQILDKDPDTVHDDHIGKLKTSIEAGVKELDIEGPLFRKNRGVFRLEIESTPSVEPAEPKYLFDGPIRYSRHFSPTVGKLTNIDDARLYSTWKMYLIGVPVYFGDVYQHWNVNYKAAQSIFGSGPTSLAIRAGIHAGHKMLYARSTSNGFGVIQSGADVMKLFEGGDLNPKGIVGSDQEYLSQDDRERNLGQGGEEVAAQESPFTHRVKPAIYTYIISAEDDSFRFSETGAAFFVDFASKHALHANCCEQVRYSGEFHLRPLAKDRSWIGWTGFDDAMADDSVDWELLIDNNSGTYSPDKAMLPTLRALIDSNFPGLSVQALDREDEELNKSTEECRDYGLKHRGVKVEHLQPHAQEGQEPLFKRVGLQKLQGKVKSDS</sequence>
<dbReference type="CDD" id="cd00030">
    <property type="entry name" value="C2"/>
    <property type="match status" value="1"/>
</dbReference>
<name>A0A8H5LV84_9AGAR</name>
<evidence type="ECO:0000313" key="2">
    <source>
        <dbReference type="EMBL" id="KAF5370551.1"/>
    </source>
</evidence>
<dbReference type="Proteomes" id="UP000518752">
    <property type="component" value="Unassembled WGS sequence"/>
</dbReference>
<dbReference type="SUPFAM" id="SSF49562">
    <property type="entry name" value="C2 domain (Calcium/lipid-binding domain, CaLB)"/>
    <property type="match status" value="1"/>
</dbReference>
<dbReference type="PANTHER" id="PTHR47800">
    <property type="entry name" value="C2 DOMAIN-CONTAINING PROTEIN"/>
    <property type="match status" value="1"/>
</dbReference>
<protein>
    <recommendedName>
        <fullName evidence="1">C2 domain-containing protein</fullName>
    </recommendedName>
</protein>
<keyword evidence="3" id="KW-1185">Reference proteome</keyword>
<dbReference type="Pfam" id="PF00168">
    <property type="entry name" value="C2"/>
    <property type="match status" value="1"/>
</dbReference>
<dbReference type="PANTHER" id="PTHR47800:SF5">
    <property type="entry name" value="FER-1-LIKE PROTEIN 6"/>
    <property type="match status" value="1"/>
</dbReference>
<dbReference type="InterPro" id="IPR035892">
    <property type="entry name" value="C2_domain_sf"/>
</dbReference>
<dbReference type="GO" id="GO:0010628">
    <property type="term" value="P:positive regulation of gene expression"/>
    <property type="evidence" value="ECO:0007669"/>
    <property type="project" value="TreeGrafter"/>
</dbReference>
<gene>
    <name evidence="2" type="ORF">D9757_010135</name>
</gene>
<reference evidence="2 3" key="1">
    <citation type="journal article" date="2020" name="ISME J.">
        <title>Uncovering the hidden diversity of litter-decomposition mechanisms in mushroom-forming fungi.</title>
        <authorList>
            <person name="Floudas D."/>
            <person name="Bentzer J."/>
            <person name="Ahren D."/>
            <person name="Johansson T."/>
            <person name="Persson P."/>
            <person name="Tunlid A."/>
        </authorList>
    </citation>
    <scope>NUCLEOTIDE SEQUENCE [LARGE SCALE GENOMIC DNA]</scope>
    <source>
        <strain evidence="2 3">CBS 406.79</strain>
    </source>
</reference>